<dbReference type="AlphaFoldDB" id="A0A6N2L4Y7"/>
<accession>A0A6N2L4Y7</accession>
<protein>
    <submittedName>
        <fullName evidence="3">Uncharacterized protein</fullName>
    </submittedName>
</protein>
<gene>
    <name evidence="3" type="ORF">SVIM_LOCUS179759</name>
</gene>
<name>A0A6N2L4Y7_SALVM</name>
<organism evidence="3">
    <name type="scientific">Salix viminalis</name>
    <name type="common">Common osier</name>
    <name type="synonym">Basket willow</name>
    <dbReference type="NCBI Taxonomy" id="40686"/>
    <lineage>
        <taxon>Eukaryota</taxon>
        <taxon>Viridiplantae</taxon>
        <taxon>Streptophyta</taxon>
        <taxon>Embryophyta</taxon>
        <taxon>Tracheophyta</taxon>
        <taxon>Spermatophyta</taxon>
        <taxon>Magnoliopsida</taxon>
        <taxon>eudicotyledons</taxon>
        <taxon>Gunneridae</taxon>
        <taxon>Pentapetalae</taxon>
        <taxon>rosids</taxon>
        <taxon>fabids</taxon>
        <taxon>Malpighiales</taxon>
        <taxon>Salicaceae</taxon>
        <taxon>Saliceae</taxon>
        <taxon>Salix</taxon>
    </lineage>
</organism>
<sequence>MKLVALPVFLTLFLVAALAMNFSSAVFLYLLLNFLIWFIIFWSYKPCKEELELWPPSLPSCGDENAESSWDVAGVTYVNIKGENAESSWDVAGDTYVNSKGENAESSWDVAGDNYVNVKGEDGINEKAQDNSNGIDNDDEKHSCSDGCNYEDDNSNGSAAEIGWQDVDEQFDENLEKRIEEFIAKVNNGWRKEKLRDK</sequence>
<feature type="transmembrane region" description="Helical" evidence="2">
    <location>
        <begin position="27"/>
        <end position="44"/>
    </location>
</feature>
<evidence type="ECO:0000256" key="1">
    <source>
        <dbReference type="SAM" id="MobiDB-lite"/>
    </source>
</evidence>
<dbReference type="PANTHER" id="PTHR36595:SF3">
    <property type="entry name" value="TRANSMEMBRANE PROTEIN"/>
    <property type="match status" value="1"/>
</dbReference>
<feature type="region of interest" description="Disordered" evidence="1">
    <location>
        <begin position="124"/>
        <end position="143"/>
    </location>
</feature>
<reference evidence="3" key="1">
    <citation type="submission" date="2019-03" db="EMBL/GenBank/DDBJ databases">
        <authorList>
            <person name="Mank J."/>
            <person name="Almeida P."/>
        </authorList>
    </citation>
    <scope>NUCLEOTIDE SEQUENCE</scope>
    <source>
        <strain evidence="3">78183</strain>
    </source>
</reference>
<proteinExistence type="predicted"/>
<evidence type="ECO:0000313" key="3">
    <source>
        <dbReference type="EMBL" id="VFU36013.1"/>
    </source>
</evidence>
<keyword evidence="2" id="KW-0812">Transmembrane</keyword>
<keyword evidence="2" id="KW-1133">Transmembrane helix</keyword>
<dbReference type="EMBL" id="CAADRP010001112">
    <property type="protein sequence ID" value="VFU36013.1"/>
    <property type="molecule type" value="Genomic_DNA"/>
</dbReference>
<evidence type="ECO:0000256" key="2">
    <source>
        <dbReference type="SAM" id="Phobius"/>
    </source>
</evidence>
<keyword evidence="2" id="KW-0472">Membrane</keyword>
<dbReference type="PANTHER" id="PTHR36595">
    <property type="entry name" value="TRANSMEMBRANE PROTEIN"/>
    <property type="match status" value="1"/>
</dbReference>